<evidence type="ECO:0000313" key="2">
    <source>
        <dbReference type="Proteomes" id="UP001166286"/>
    </source>
</evidence>
<dbReference type="EMBL" id="JAFEKC020000002">
    <property type="protein sequence ID" value="KAK0516447.1"/>
    <property type="molecule type" value="Genomic_DNA"/>
</dbReference>
<protein>
    <submittedName>
        <fullName evidence="1">Uncharacterized protein</fullName>
    </submittedName>
</protein>
<name>A0AA39V539_9LECA</name>
<organism evidence="1 2">
    <name type="scientific">Cladonia borealis</name>
    <dbReference type="NCBI Taxonomy" id="184061"/>
    <lineage>
        <taxon>Eukaryota</taxon>
        <taxon>Fungi</taxon>
        <taxon>Dikarya</taxon>
        <taxon>Ascomycota</taxon>
        <taxon>Pezizomycotina</taxon>
        <taxon>Lecanoromycetes</taxon>
        <taxon>OSLEUM clade</taxon>
        <taxon>Lecanoromycetidae</taxon>
        <taxon>Lecanorales</taxon>
        <taxon>Lecanorineae</taxon>
        <taxon>Cladoniaceae</taxon>
        <taxon>Cladonia</taxon>
    </lineage>
</organism>
<sequence length="237" mass="25643">MVVVVVVVIMPRNRRSPPIAGRRSNAALADFFNDTTLSPLGWAVGRSLVAASVEGTDAEWVLKPSYGDDNDIVVKVFLTPGGLREATIAFGTHLGTYSRALDSFFQPPAHPRGVHGQLNLESVGVGNGEESSNLILLWVYGNVFVRIAHQFGGPHRDWLHVRELADKLQKCISEGSKPLDANNVMVPKIRKLSGPKDPGFVGEAFVVHVSLESKSHTTVDCKVGANPRILPAFCVLC</sequence>
<comment type="caution">
    <text evidence="1">The sequence shown here is derived from an EMBL/GenBank/DDBJ whole genome shotgun (WGS) entry which is preliminary data.</text>
</comment>
<proteinExistence type="predicted"/>
<reference evidence="1" key="1">
    <citation type="submission" date="2023-03" db="EMBL/GenBank/DDBJ databases">
        <title>Complete genome of Cladonia borealis.</title>
        <authorList>
            <person name="Park H."/>
        </authorList>
    </citation>
    <scope>NUCLEOTIDE SEQUENCE</scope>
    <source>
        <strain evidence="1">ANT050790</strain>
    </source>
</reference>
<gene>
    <name evidence="1" type="ORF">JMJ35_001050</name>
</gene>
<dbReference type="Proteomes" id="UP001166286">
    <property type="component" value="Unassembled WGS sequence"/>
</dbReference>
<accession>A0AA39V539</accession>
<keyword evidence="2" id="KW-1185">Reference proteome</keyword>
<evidence type="ECO:0000313" key="1">
    <source>
        <dbReference type="EMBL" id="KAK0516447.1"/>
    </source>
</evidence>
<dbReference type="AlphaFoldDB" id="A0AA39V539"/>